<keyword evidence="2" id="KW-1185">Reference proteome</keyword>
<organism evidence="1 2">
    <name type="scientific">Maribacter chungangensis</name>
    <dbReference type="NCBI Taxonomy" id="1069117"/>
    <lineage>
        <taxon>Bacteria</taxon>
        <taxon>Pseudomonadati</taxon>
        <taxon>Bacteroidota</taxon>
        <taxon>Flavobacteriia</taxon>
        <taxon>Flavobacteriales</taxon>
        <taxon>Flavobacteriaceae</taxon>
        <taxon>Maribacter</taxon>
    </lineage>
</organism>
<protein>
    <submittedName>
        <fullName evidence="1">Uncharacterized protein</fullName>
    </submittedName>
</protein>
<evidence type="ECO:0000313" key="1">
    <source>
        <dbReference type="EMBL" id="MFD0796250.1"/>
    </source>
</evidence>
<gene>
    <name evidence="1" type="ORF">ACFQZJ_02165</name>
</gene>
<dbReference type="Proteomes" id="UP001597012">
    <property type="component" value="Unassembled WGS sequence"/>
</dbReference>
<sequence length="97" mass="11192">MLFGITLTTNTQFGKKVTYRAKEAAEQTIERKVSVKTERETDKTFDTAINDKCRLFKKNKAEKLDGYSFSHQYIMEITSDTYNAHIIFAISDSNKEP</sequence>
<evidence type="ECO:0000313" key="2">
    <source>
        <dbReference type="Proteomes" id="UP001597012"/>
    </source>
</evidence>
<proteinExistence type="predicted"/>
<name>A0ABW3AZB5_9FLAO</name>
<comment type="caution">
    <text evidence="1">The sequence shown here is derived from an EMBL/GenBank/DDBJ whole genome shotgun (WGS) entry which is preliminary data.</text>
</comment>
<accession>A0ABW3AZB5</accession>
<reference evidence="2" key="1">
    <citation type="journal article" date="2019" name="Int. J. Syst. Evol. Microbiol.">
        <title>The Global Catalogue of Microorganisms (GCM) 10K type strain sequencing project: providing services to taxonomists for standard genome sequencing and annotation.</title>
        <authorList>
            <consortium name="The Broad Institute Genomics Platform"/>
            <consortium name="The Broad Institute Genome Sequencing Center for Infectious Disease"/>
            <person name="Wu L."/>
            <person name="Ma J."/>
        </authorList>
    </citation>
    <scope>NUCLEOTIDE SEQUENCE [LARGE SCALE GENOMIC DNA]</scope>
    <source>
        <strain evidence="2">CCUG 61948</strain>
    </source>
</reference>
<dbReference type="RefSeq" id="WP_379931946.1">
    <property type="nucleotide sequence ID" value="NZ_JBHTHY010000003.1"/>
</dbReference>
<dbReference type="EMBL" id="JBHTHY010000003">
    <property type="protein sequence ID" value="MFD0796250.1"/>
    <property type="molecule type" value="Genomic_DNA"/>
</dbReference>